<dbReference type="InterPro" id="IPR001128">
    <property type="entry name" value="Cyt_P450"/>
</dbReference>
<evidence type="ECO:0000256" key="3">
    <source>
        <dbReference type="ARBA" id="ARBA00022723"/>
    </source>
</evidence>
<comment type="cofactor">
    <cofactor evidence="7">
        <name>heme</name>
        <dbReference type="ChEBI" id="CHEBI:30413"/>
    </cofactor>
</comment>
<accession>A0ABD3HV78</accession>
<evidence type="ECO:0000313" key="11">
    <source>
        <dbReference type="Proteomes" id="UP001633002"/>
    </source>
</evidence>
<evidence type="ECO:0000256" key="9">
    <source>
        <dbReference type="SAM" id="Phobius"/>
    </source>
</evidence>
<keyword evidence="6 8" id="KW-0503">Monooxygenase</keyword>
<dbReference type="EMBL" id="JBJQOH010000003">
    <property type="protein sequence ID" value="KAL3694180.1"/>
    <property type="molecule type" value="Genomic_DNA"/>
</dbReference>
<keyword evidence="9" id="KW-0472">Membrane</keyword>
<evidence type="ECO:0000256" key="8">
    <source>
        <dbReference type="RuleBase" id="RU000461"/>
    </source>
</evidence>
<keyword evidence="11" id="KW-1185">Reference proteome</keyword>
<dbReference type="CDD" id="cd11043">
    <property type="entry name" value="CYP90-like"/>
    <property type="match status" value="1"/>
</dbReference>
<dbReference type="AlphaFoldDB" id="A0ABD3HV78"/>
<keyword evidence="9" id="KW-0812">Transmembrane</keyword>
<feature type="transmembrane region" description="Helical" evidence="9">
    <location>
        <begin position="296"/>
        <end position="319"/>
    </location>
</feature>
<evidence type="ECO:0000313" key="10">
    <source>
        <dbReference type="EMBL" id="KAL3694180.1"/>
    </source>
</evidence>
<dbReference type="GO" id="GO:0004497">
    <property type="term" value="F:monooxygenase activity"/>
    <property type="evidence" value="ECO:0007669"/>
    <property type="project" value="UniProtKB-KW"/>
</dbReference>
<keyword evidence="3 7" id="KW-0479">Metal-binding</keyword>
<feature type="transmembrane region" description="Helical" evidence="9">
    <location>
        <begin position="15"/>
        <end position="33"/>
    </location>
</feature>
<dbReference type="PANTHER" id="PTHR24286">
    <property type="entry name" value="CYTOCHROME P450 26"/>
    <property type="match status" value="1"/>
</dbReference>
<organism evidence="10 11">
    <name type="scientific">Riccia sorocarpa</name>
    <dbReference type="NCBI Taxonomy" id="122646"/>
    <lineage>
        <taxon>Eukaryota</taxon>
        <taxon>Viridiplantae</taxon>
        <taxon>Streptophyta</taxon>
        <taxon>Embryophyta</taxon>
        <taxon>Marchantiophyta</taxon>
        <taxon>Marchantiopsida</taxon>
        <taxon>Marchantiidae</taxon>
        <taxon>Marchantiales</taxon>
        <taxon>Ricciaceae</taxon>
        <taxon>Riccia</taxon>
    </lineage>
</organism>
<dbReference type="InterPro" id="IPR017972">
    <property type="entry name" value="Cyt_P450_CS"/>
</dbReference>
<dbReference type="SUPFAM" id="SSF48264">
    <property type="entry name" value="Cytochrome P450"/>
    <property type="match status" value="1"/>
</dbReference>
<dbReference type="GO" id="GO:0046872">
    <property type="term" value="F:metal ion binding"/>
    <property type="evidence" value="ECO:0007669"/>
    <property type="project" value="UniProtKB-KW"/>
</dbReference>
<evidence type="ECO:0000256" key="4">
    <source>
        <dbReference type="ARBA" id="ARBA00023002"/>
    </source>
</evidence>
<reference evidence="10 11" key="1">
    <citation type="submission" date="2024-09" db="EMBL/GenBank/DDBJ databases">
        <title>Chromosome-scale assembly of Riccia sorocarpa.</title>
        <authorList>
            <person name="Paukszto L."/>
        </authorList>
    </citation>
    <scope>NUCLEOTIDE SEQUENCE [LARGE SCALE GENOMIC DNA]</scope>
    <source>
        <strain evidence="10">LP-2024</strain>
        <tissue evidence="10">Aerial parts of the thallus</tissue>
    </source>
</reference>
<dbReference type="PANTHER" id="PTHR24286:SF384">
    <property type="entry name" value="P450, PUTATIVE (EUROFUNG)-RELATED"/>
    <property type="match status" value="1"/>
</dbReference>
<evidence type="ECO:0000256" key="1">
    <source>
        <dbReference type="ARBA" id="ARBA00010617"/>
    </source>
</evidence>
<keyword evidence="2 7" id="KW-0349">Heme</keyword>
<proteinExistence type="inferred from homology"/>
<evidence type="ECO:0000256" key="2">
    <source>
        <dbReference type="ARBA" id="ARBA00022617"/>
    </source>
</evidence>
<evidence type="ECO:0008006" key="12">
    <source>
        <dbReference type="Google" id="ProtNLM"/>
    </source>
</evidence>
<dbReference type="PRINTS" id="PR00385">
    <property type="entry name" value="P450"/>
</dbReference>
<comment type="caution">
    <text evidence="10">The sequence shown here is derived from an EMBL/GenBank/DDBJ whole genome shotgun (WGS) entry which is preliminary data.</text>
</comment>
<dbReference type="InterPro" id="IPR036396">
    <property type="entry name" value="Cyt_P450_sf"/>
</dbReference>
<name>A0ABD3HV78_9MARC</name>
<dbReference type="InterPro" id="IPR002401">
    <property type="entry name" value="Cyt_P450_E_grp-I"/>
</dbReference>
<keyword evidence="4 8" id="KW-0560">Oxidoreductase</keyword>
<evidence type="ECO:0000256" key="5">
    <source>
        <dbReference type="ARBA" id="ARBA00023004"/>
    </source>
</evidence>
<comment type="similarity">
    <text evidence="1 8">Belongs to the cytochrome P450 family.</text>
</comment>
<dbReference type="Gene3D" id="1.10.630.10">
    <property type="entry name" value="Cytochrome P450"/>
    <property type="match status" value="1"/>
</dbReference>
<evidence type="ECO:0000256" key="7">
    <source>
        <dbReference type="PIRSR" id="PIRSR602401-1"/>
    </source>
</evidence>
<dbReference type="PROSITE" id="PS00086">
    <property type="entry name" value="CYTOCHROME_P450"/>
    <property type="match status" value="1"/>
</dbReference>
<dbReference type="Proteomes" id="UP001633002">
    <property type="component" value="Unassembled WGS sequence"/>
</dbReference>
<gene>
    <name evidence="10" type="ORF">R1sor_007831</name>
</gene>
<evidence type="ECO:0000256" key="6">
    <source>
        <dbReference type="ARBA" id="ARBA00023033"/>
    </source>
</evidence>
<dbReference type="PRINTS" id="PR00463">
    <property type="entry name" value="EP450I"/>
</dbReference>
<protein>
    <recommendedName>
        <fullName evidence="12">Cytochrome P450</fullName>
    </recommendedName>
</protein>
<dbReference type="Pfam" id="PF00067">
    <property type="entry name" value="p450"/>
    <property type="match status" value="1"/>
</dbReference>
<sequence>MATSWNSLSSADGSYMTLITVLALTVLWLLWSVSSYFRCRNRLPVPPGNFGFPFIGQTVEHVLAMSTADGIRMWVQKQIEKHGPLFKFRFAGYPMVMLGDEEGNKFIFQNDGMSIHTFWPSKIATLFGPHSLLLQSGERHKLLRRHFSKMFDRAAVSRYIHGVNRNTIRHFTNHWQGKEQLAALDMTNLHTFSTICSLVLSLEEGPLMDKTLEALQTWLRGIFSLPINLPGFDYYAALKSRGLIFEVFDRLMEQRRQEIAEDRVPEASQTDFLNWMLTVPDEEGNMFQDSFIRDNLLLLLVAAFETTSATLAMTIFYIAKNPHVYEQILQEQKLISDEKCSSGKDENAMTMEDISAMKYTWKVIQEVLRLQPPVVGSYRKTATDLEYKGYLIPRGWLLNWNTQYTHYNPESFKDPLTFDPSRWETRPPPFTYLPFGGGIHSCPGNEFAKMSMLTFIHHLVRNFSWSLVDANYDGPFIRDPCSRPPDKVLISVKQITAS</sequence>
<keyword evidence="9" id="KW-1133">Transmembrane helix</keyword>
<keyword evidence="5 7" id="KW-0408">Iron</keyword>
<feature type="binding site" description="axial binding residue" evidence="7">
    <location>
        <position position="442"/>
    </location>
    <ligand>
        <name>heme</name>
        <dbReference type="ChEBI" id="CHEBI:30413"/>
    </ligand>
    <ligandPart>
        <name>Fe</name>
        <dbReference type="ChEBI" id="CHEBI:18248"/>
    </ligandPart>
</feature>